<dbReference type="EMBL" id="RAQO01000006">
    <property type="protein sequence ID" value="RKF17897.1"/>
    <property type="molecule type" value="Genomic_DNA"/>
</dbReference>
<dbReference type="InterPro" id="IPR058625">
    <property type="entry name" value="MdtA-like_BSH"/>
</dbReference>
<proteinExistence type="inferred from homology"/>
<evidence type="ECO:0000259" key="6">
    <source>
        <dbReference type="Pfam" id="PF25917"/>
    </source>
</evidence>
<evidence type="ECO:0000313" key="9">
    <source>
        <dbReference type="Proteomes" id="UP000286482"/>
    </source>
</evidence>
<dbReference type="AlphaFoldDB" id="A0A420EB30"/>
<accession>A0A420EB30</accession>
<dbReference type="PANTHER" id="PTHR30367">
    <property type="entry name" value="P-HYDROXYBENZOIC ACID EFFLUX PUMP SUBUNIT AAEA-RELATED"/>
    <property type="match status" value="1"/>
</dbReference>
<keyword evidence="3" id="KW-1133">Transmembrane helix</keyword>
<protein>
    <submittedName>
        <fullName evidence="8">HlyD family secretion protein</fullName>
    </submittedName>
</protein>
<feature type="domain" description="p-hydroxybenzoic acid efflux pump subunit AaeA-like beta-barrel" evidence="7">
    <location>
        <begin position="187"/>
        <end position="284"/>
    </location>
</feature>
<dbReference type="Proteomes" id="UP000286482">
    <property type="component" value="Unassembled WGS sequence"/>
</dbReference>
<dbReference type="Gene3D" id="2.40.30.170">
    <property type="match status" value="1"/>
</dbReference>
<dbReference type="InterPro" id="IPR058634">
    <property type="entry name" value="AaeA-lik-b-barrel"/>
</dbReference>
<keyword evidence="2" id="KW-0812">Transmembrane</keyword>
<dbReference type="RefSeq" id="WP_120355123.1">
    <property type="nucleotide sequence ID" value="NZ_RAQO01000006.1"/>
</dbReference>
<keyword evidence="4" id="KW-0472">Membrane</keyword>
<evidence type="ECO:0000256" key="2">
    <source>
        <dbReference type="ARBA" id="ARBA00022692"/>
    </source>
</evidence>
<organism evidence="8 9">
    <name type="scientific">Alginatibacterium sediminis</name>
    <dbReference type="NCBI Taxonomy" id="2164068"/>
    <lineage>
        <taxon>Bacteria</taxon>
        <taxon>Pseudomonadati</taxon>
        <taxon>Pseudomonadota</taxon>
        <taxon>Gammaproteobacteria</taxon>
        <taxon>Alteromonadales</taxon>
        <taxon>Alteromonadaceae</taxon>
        <taxon>Alginatibacterium</taxon>
    </lineage>
</organism>
<comment type="similarity">
    <text evidence="1">Belongs to the membrane fusion protein (MFP) (TC 8.A.1) family.</text>
</comment>
<dbReference type="SUPFAM" id="SSF111369">
    <property type="entry name" value="HlyD-like secretion proteins"/>
    <property type="match status" value="1"/>
</dbReference>
<reference evidence="8 9" key="1">
    <citation type="submission" date="2018-09" db="EMBL/GenBank/DDBJ databases">
        <authorList>
            <person name="Wang Z."/>
        </authorList>
    </citation>
    <scope>NUCLEOTIDE SEQUENCE [LARGE SCALE GENOMIC DNA]</scope>
    <source>
        <strain evidence="8 9">ALS 81</strain>
    </source>
</reference>
<dbReference type="PROSITE" id="PS51257">
    <property type="entry name" value="PROKAR_LIPOPROTEIN"/>
    <property type="match status" value="1"/>
</dbReference>
<dbReference type="OrthoDB" id="9811754at2"/>
<dbReference type="Pfam" id="PF25963">
    <property type="entry name" value="Beta-barrel_AAEA"/>
    <property type="match status" value="1"/>
</dbReference>
<gene>
    <name evidence="8" type="ORF">DBZ36_11635</name>
</gene>
<keyword evidence="5" id="KW-0175">Coiled coil</keyword>
<dbReference type="PANTHER" id="PTHR30367:SF1">
    <property type="entry name" value="MULTIDRUG RESISTANCE PROTEIN MDTN"/>
    <property type="match status" value="1"/>
</dbReference>
<evidence type="ECO:0000313" key="8">
    <source>
        <dbReference type="EMBL" id="RKF17897.1"/>
    </source>
</evidence>
<feature type="domain" description="Multidrug resistance protein MdtA-like barrel-sandwich hybrid" evidence="6">
    <location>
        <begin position="41"/>
        <end position="181"/>
    </location>
</feature>
<dbReference type="InterPro" id="IPR050393">
    <property type="entry name" value="MFP_Efflux_Pump"/>
</dbReference>
<comment type="caution">
    <text evidence="8">The sequence shown here is derived from an EMBL/GenBank/DDBJ whole genome shotgun (WGS) entry which is preliminary data.</text>
</comment>
<evidence type="ECO:0000256" key="4">
    <source>
        <dbReference type="ARBA" id="ARBA00023136"/>
    </source>
</evidence>
<evidence type="ECO:0000256" key="5">
    <source>
        <dbReference type="SAM" id="Coils"/>
    </source>
</evidence>
<evidence type="ECO:0000256" key="1">
    <source>
        <dbReference type="ARBA" id="ARBA00009477"/>
    </source>
</evidence>
<dbReference type="GO" id="GO:0022857">
    <property type="term" value="F:transmembrane transporter activity"/>
    <property type="evidence" value="ECO:0007669"/>
    <property type="project" value="InterPro"/>
</dbReference>
<sequence length="291" mass="32467">MKIRYLTTSALVFIACYLLLIQYQGYKANPWTRDAQVRAHIVEITPQVTGQVIRVLIDDNQRVQKGDLLFEIDSSVYETKYRKLQAAVRQAQVQLDKASNESQRAQSLEKRTPSSVSQLNLNNLSNAVKAASANLQAQQAGAKEAQLNLQFTKIYAPVDGFITNLRLRKGSQVVANTPVVALIDEHSFWVEGFFKETELRAVTIHDRAQVTLLMHNDLVLEAEVSSIGYGIAKQDGATGNDLLPNVNPNFQWIRLAQRIPLKISLRDLPESLQLRVGMSASVKIFGPSVKP</sequence>
<evidence type="ECO:0000259" key="7">
    <source>
        <dbReference type="Pfam" id="PF25963"/>
    </source>
</evidence>
<evidence type="ECO:0000256" key="3">
    <source>
        <dbReference type="ARBA" id="ARBA00022989"/>
    </source>
</evidence>
<name>A0A420EB30_9ALTE</name>
<dbReference type="NCBIfam" id="TIGR01730">
    <property type="entry name" value="RND_mfp"/>
    <property type="match status" value="1"/>
</dbReference>
<keyword evidence="9" id="KW-1185">Reference proteome</keyword>
<dbReference type="InterPro" id="IPR006143">
    <property type="entry name" value="RND_pump_MFP"/>
</dbReference>
<dbReference type="GO" id="GO:0016020">
    <property type="term" value="C:membrane"/>
    <property type="evidence" value="ECO:0007669"/>
    <property type="project" value="InterPro"/>
</dbReference>
<dbReference type="Pfam" id="PF25917">
    <property type="entry name" value="BSH_RND"/>
    <property type="match status" value="1"/>
</dbReference>
<dbReference type="Gene3D" id="2.40.50.100">
    <property type="match status" value="1"/>
</dbReference>
<feature type="coiled-coil region" evidence="5">
    <location>
        <begin position="81"/>
        <end position="108"/>
    </location>
</feature>